<proteinExistence type="predicted"/>
<dbReference type="Pfam" id="PF04681">
    <property type="entry name" value="Bys1"/>
    <property type="match status" value="1"/>
</dbReference>
<reference evidence="2" key="1">
    <citation type="submission" date="2023-01" db="EMBL/GenBank/DDBJ databases">
        <authorList>
            <person name="Van Ghelder C."/>
            <person name="Rancurel C."/>
        </authorList>
    </citation>
    <scope>NUCLEOTIDE SEQUENCE</scope>
    <source>
        <strain evidence="2">CNCM I-4278</strain>
    </source>
</reference>
<feature type="chain" id="PRO_5040829924" evidence="1">
    <location>
        <begin position="24"/>
        <end position="233"/>
    </location>
</feature>
<evidence type="ECO:0000256" key="1">
    <source>
        <dbReference type="SAM" id="SignalP"/>
    </source>
</evidence>
<evidence type="ECO:0000313" key="3">
    <source>
        <dbReference type="Proteomes" id="UP001152607"/>
    </source>
</evidence>
<dbReference type="EMBL" id="CAOQHR010000002">
    <property type="protein sequence ID" value="CAI6327684.1"/>
    <property type="molecule type" value="Genomic_DNA"/>
</dbReference>
<dbReference type="PANTHER" id="PTHR36195">
    <property type="entry name" value="DOMAIN PROTEIN, PUTATIVE (AFU_ORTHOLOGUE AFUA_5G01990)-RELATED-RELATED"/>
    <property type="match status" value="1"/>
</dbReference>
<organism evidence="2 3">
    <name type="scientific">Periconia digitata</name>
    <dbReference type="NCBI Taxonomy" id="1303443"/>
    <lineage>
        <taxon>Eukaryota</taxon>
        <taxon>Fungi</taxon>
        <taxon>Dikarya</taxon>
        <taxon>Ascomycota</taxon>
        <taxon>Pezizomycotina</taxon>
        <taxon>Dothideomycetes</taxon>
        <taxon>Pleosporomycetidae</taxon>
        <taxon>Pleosporales</taxon>
        <taxon>Massarineae</taxon>
        <taxon>Periconiaceae</taxon>
        <taxon>Periconia</taxon>
    </lineage>
</organism>
<protein>
    <submittedName>
        <fullName evidence="2">Uncharacterized protein</fullName>
    </submittedName>
</protein>
<dbReference type="AlphaFoldDB" id="A0A9W4U9K0"/>
<sequence length="233" mass="25866">MQFKSILILSALQAALSTATVNGKKVNKPVEGWAKWESKGNLTGVGMGSYGEAVLENRCSYDIWAWSVDSVTGSTEAIQIPKRTTYREPVRKITLPDGNSAGVSVKISNTEMLQAKHHTQFEYTIKNDRLWYDLSFVDCALDKSSANCPGAEKGLKMDFSEKKCKIPYCPPGQYCPTQSYFVDTPVQKLGIPEPTFNCDDAGTSMNIYMHVCADEKPIKRSIAGRITMDEEQK</sequence>
<feature type="signal peptide" evidence="1">
    <location>
        <begin position="1"/>
        <end position="23"/>
    </location>
</feature>
<evidence type="ECO:0000313" key="2">
    <source>
        <dbReference type="EMBL" id="CAI6327684.1"/>
    </source>
</evidence>
<keyword evidence="1" id="KW-0732">Signal</keyword>
<dbReference type="SUPFAM" id="SSF49870">
    <property type="entry name" value="Osmotin, thaumatin-like protein"/>
    <property type="match status" value="1"/>
</dbReference>
<accession>A0A9W4U9K0</accession>
<keyword evidence="3" id="KW-1185">Reference proteome</keyword>
<dbReference type="InterPro" id="IPR037176">
    <property type="entry name" value="Osmotin/thaumatin-like_sf"/>
</dbReference>
<dbReference type="OrthoDB" id="5144514at2759"/>
<comment type="caution">
    <text evidence="2">The sequence shown here is derived from an EMBL/GenBank/DDBJ whole genome shotgun (WGS) entry which is preliminary data.</text>
</comment>
<dbReference type="InterPro" id="IPR006771">
    <property type="entry name" value="CetA-like"/>
</dbReference>
<name>A0A9W4U9K0_9PLEO</name>
<dbReference type="Proteomes" id="UP001152607">
    <property type="component" value="Unassembled WGS sequence"/>
</dbReference>
<gene>
    <name evidence="2" type="ORF">PDIGIT_LOCUS3912</name>
</gene>
<dbReference type="PANTHER" id="PTHR36195:SF4">
    <property type="entry name" value="DOMAIN PROTEIN, PUTATIVE (AFU_ORTHOLOGUE AFUA_5G01990)-RELATED"/>
    <property type="match status" value="1"/>
</dbReference>